<reference evidence="1" key="1">
    <citation type="journal article" date="2020" name="Stud. Mycol.">
        <title>101 Dothideomycetes genomes: a test case for predicting lifestyles and emergence of pathogens.</title>
        <authorList>
            <person name="Haridas S."/>
            <person name="Albert R."/>
            <person name="Binder M."/>
            <person name="Bloem J."/>
            <person name="Labutti K."/>
            <person name="Salamov A."/>
            <person name="Andreopoulos B."/>
            <person name="Baker S."/>
            <person name="Barry K."/>
            <person name="Bills G."/>
            <person name="Bluhm B."/>
            <person name="Cannon C."/>
            <person name="Castanera R."/>
            <person name="Culley D."/>
            <person name="Daum C."/>
            <person name="Ezra D."/>
            <person name="Gonzalez J."/>
            <person name="Henrissat B."/>
            <person name="Kuo A."/>
            <person name="Liang C."/>
            <person name="Lipzen A."/>
            <person name="Lutzoni F."/>
            <person name="Magnuson J."/>
            <person name="Mondo S."/>
            <person name="Nolan M."/>
            <person name="Ohm R."/>
            <person name="Pangilinan J."/>
            <person name="Park H.-J."/>
            <person name="Ramirez L."/>
            <person name="Alfaro M."/>
            <person name="Sun H."/>
            <person name="Tritt A."/>
            <person name="Yoshinaga Y."/>
            <person name="Zwiers L.-H."/>
            <person name="Turgeon B."/>
            <person name="Goodwin S."/>
            <person name="Spatafora J."/>
            <person name="Crous P."/>
            <person name="Grigoriev I."/>
        </authorList>
    </citation>
    <scope>NUCLEOTIDE SEQUENCE</scope>
    <source>
        <strain evidence="1">ATCC 200398</strain>
    </source>
</reference>
<protein>
    <submittedName>
        <fullName evidence="1">Uncharacterized protein</fullName>
    </submittedName>
</protein>
<evidence type="ECO:0000313" key="2">
    <source>
        <dbReference type="Proteomes" id="UP000799755"/>
    </source>
</evidence>
<feature type="non-terminal residue" evidence="1">
    <location>
        <position position="78"/>
    </location>
</feature>
<keyword evidence="2" id="KW-1185">Reference proteome</keyword>
<dbReference type="EMBL" id="MU003539">
    <property type="protein sequence ID" value="KAF2464178.1"/>
    <property type="molecule type" value="Genomic_DNA"/>
</dbReference>
<organism evidence="1 2">
    <name type="scientific">Lindgomyces ingoldianus</name>
    <dbReference type="NCBI Taxonomy" id="673940"/>
    <lineage>
        <taxon>Eukaryota</taxon>
        <taxon>Fungi</taxon>
        <taxon>Dikarya</taxon>
        <taxon>Ascomycota</taxon>
        <taxon>Pezizomycotina</taxon>
        <taxon>Dothideomycetes</taxon>
        <taxon>Pleosporomycetidae</taxon>
        <taxon>Pleosporales</taxon>
        <taxon>Lindgomycetaceae</taxon>
        <taxon>Lindgomyces</taxon>
    </lineage>
</organism>
<evidence type="ECO:0000313" key="1">
    <source>
        <dbReference type="EMBL" id="KAF2464178.1"/>
    </source>
</evidence>
<dbReference type="Proteomes" id="UP000799755">
    <property type="component" value="Unassembled WGS sequence"/>
</dbReference>
<name>A0ACB6QB63_9PLEO</name>
<sequence>LYDIPRRRWRSLRKMLGLAASPEVGSIAGLLKLLAAEADSAIQLRNPAQNGRKAVITSPDLLALYDEDIYDVAEYAGL</sequence>
<feature type="non-terminal residue" evidence="1">
    <location>
        <position position="1"/>
    </location>
</feature>
<comment type="caution">
    <text evidence="1">The sequence shown here is derived from an EMBL/GenBank/DDBJ whole genome shotgun (WGS) entry which is preliminary data.</text>
</comment>
<gene>
    <name evidence="1" type="ORF">BDR25DRAFT_158973</name>
</gene>
<proteinExistence type="predicted"/>
<accession>A0ACB6QB63</accession>